<evidence type="ECO:0000313" key="2">
    <source>
        <dbReference type="EMBL" id="KRX00614.1"/>
    </source>
</evidence>
<comment type="caution">
    <text evidence="2">The sequence shown here is derived from an EMBL/GenBank/DDBJ whole genome shotgun (WGS) entry which is preliminary data.</text>
</comment>
<organism evidence="2 3">
    <name type="scientific">Pseudocohnilembus persalinus</name>
    <name type="common">Ciliate</name>
    <dbReference type="NCBI Taxonomy" id="266149"/>
    <lineage>
        <taxon>Eukaryota</taxon>
        <taxon>Sar</taxon>
        <taxon>Alveolata</taxon>
        <taxon>Ciliophora</taxon>
        <taxon>Intramacronucleata</taxon>
        <taxon>Oligohymenophorea</taxon>
        <taxon>Scuticociliatia</taxon>
        <taxon>Philasterida</taxon>
        <taxon>Pseudocohnilembidae</taxon>
        <taxon>Pseudocohnilembus</taxon>
    </lineage>
</organism>
<name>A0A0V0QEL2_PSEPJ</name>
<proteinExistence type="predicted"/>
<feature type="coiled-coil region" evidence="1">
    <location>
        <begin position="379"/>
        <end position="418"/>
    </location>
</feature>
<keyword evidence="3" id="KW-1185">Reference proteome</keyword>
<evidence type="ECO:0000313" key="3">
    <source>
        <dbReference type="Proteomes" id="UP000054937"/>
    </source>
</evidence>
<dbReference type="EMBL" id="LDAU01000184">
    <property type="protein sequence ID" value="KRX00614.1"/>
    <property type="molecule type" value="Genomic_DNA"/>
</dbReference>
<evidence type="ECO:0000256" key="1">
    <source>
        <dbReference type="SAM" id="Coils"/>
    </source>
</evidence>
<keyword evidence="1" id="KW-0175">Coiled coil</keyword>
<gene>
    <name evidence="2" type="ORF">PPERSA_12833</name>
</gene>
<accession>A0A0V0QEL2</accession>
<reference evidence="2 3" key="1">
    <citation type="journal article" date="2015" name="Sci. Rep.">
        <title>Genome of the facultative scuticociliatosis pathogen Pseudocohnilembus persalinus provides insight into its virulence through horizontal gene transfer.</title>
        <authorList>
            <person name="Xiong J."/>
            <person name="Wang G."/>
            <person name="Cheng J."/>
            <person name="Tian M."/>
            <person name="Pan X."/>
            <person name="Warren A."/>
            <person name="Jiang C."/>
            <person name="Yuan D."/>
            <person name="Miao W."/>
        </authorList>
    </citation>
    <scope>NUCLEOTIDE SEQUENCE [LARGE SCALE GENOMIC DNA]</scope>
    <source>
        <strain evidence="2">36N120E</strain>
    </source>
</reference>
<dbReference type="AlphaFoldDB" id="A0A0V0QEL2"/>
<protein>
    <submittedName>
        <fullName evidence="2">Uncharacterized protein</fullName>
    </submittedName>
</protein>
<dbReference type="InParanoid" id="A0A0V0QEL2"/>
<dbReference type="Proteomes" id="UP000054937">
    <property type="component" value="Unassembled WGS sequence"/>
</dbReference>
<feature type="coiled-coil region" evidence="1">
    <location>
        <begin position="120"/>
        <end position="175"/>
    </location>
</feature>
<sequence>MYTQQPDLQYLPNILKTTEFQKLNQFFQDKKVYSIRLNSKSDYFDLKLHAFERNYGYNKEEKQKKDLPGPFKIDNNFIQPTNFQFMHKFKDKNNYYLKISYQPYTTLDNHISELQFNVPLNKIEKNNKNKNKNYNENQSQNLNQNYKKYENENLIQNENENKNYNENKNENYNQNKPNHGFNKINQHFQEFTKDLRLDLKLIISQFLTPSKHDPYKHCFGLKLKLNNYKNLKADAELKYNGMSKEIETFHSFLYQLKKENPNSYYDLMKQKEEELKSQPFNFQTGANINLNISRKSVLNNNIFAEIKYFNSSFLLCYAKRNVSSHPWQYKYNIFSPFSEKQQNEKKQKYNRIQHSEQIFFAWGQQISKNAQIYFKLQHIFSAKKSKQQLQQVLQQQQKQEQQDQQQLLQQQKQQQKQKQQYYQNADKKHFISKIQESYLLQQTLLSLLVDIKSEKENIRLQGMISSLYNYDFTLRYKISEKIQIMNFTNFNIKQVFQGKPYFYYGLGIVYEDD</sequence>